<dbReference type="Pfam" id="PF09976">
    <property type="entry name" value="TPR_21"/>
    <property type="match status" value="1"/>
</dbReference>
<sequence>MALRPTRPQSRSQQLATRTDVKADAQQDVFLREVDDALREDQMLTVMKRHGAVIGAVVFAALVALAGWLWWNSHTEGKAAEQGEKFTVALDQIEAGQIDPGNAAIAPVIAEGGAGYKAAGMMMQAGIALQKGSREQAAKLFGQVAADSDAPQPYRDLARIRQVATTFDSMKPDAVIAQLKPLAVPGSPWFGNAGELVGAAYLKQGRNDLAGPLFAAIAKDPTVPESLRSRSRQLAGLLGVDAIVNVEAEVARVIDANAAANPGAAPASAAAAPAPSGQQ</sequence>
<proteinExistence type="predicted"/>
<gene>
    <name evidence="3" type="ORF">ACFO0A_13835</name>
</gene>
<evidence type="ECO:0000256" key="1">
    <source>
        <dbReference type="SAM" id="Phobius"/>
    </source>
</evidence>
<organism evidence="3 4">
    <name type="scientific">Novosphingobium tardum</name>
    <dbReference type="NCBI Taxonomy" id="1538021"/>
    <lineage>
        <taxon>Bacteria</taxon>
        <taxon>Pseudomonadati</taxon>
        <taxon>Pseudomonadota</taxon>
        <taxon>Alphaproteobacteria</taxon>
        <taxon>Sphingomonadales</taxon>
        <taxon>Sphingomonadaceae</taxon>
        <taxon>Novosphingobium</taxon>
    </lineage>
</organism>
<evidence type="ECO:0000313" key="3">
    <source>
        <dbReference type="EMBL" id="MFC4296136.1"/>
    </source>
</evidence>
<dbReference type="RefSeq" id="WP_379539586.1">
    <property type="nucleotide sequence ID" value="NZ_JBHSDR010000006.1"/>
</dbReference>
<feature type="domain" description="Ancillary SecYEG translocon subunit/Cell division coordinator CpoB TPR" evidence="2">
    <location>
        <begin position="48"/>
        <end position="210"/>
    </location>
</feature>
<keyword evidence="1" id="KW-0472">Membrane</keyword>
<protein>
    <submittedName>
        <fullName evidence="3">Tetratricopeptide repeat protein</fullName>
    </submittedName>
</protein>
<evidence type="ECO:0000259" key="2">
    <source>
        <dbReference type="Pfam" id="PF09976"/>
    </source>
</evidence>
<accession>A0ABV8RRV1</accession>
<keyword evidence="1" id="KW-1133">Transmembrane helix</keyword>
<keyword evidence="4" id="KW-1185">Reference proteome</keyword>
<name>A0ABV8RRV1_9SPHN</name>
<dbReference type="EMBL" id="JBHSDR010000006">
    <property type="protein sequence ID" value="MFC4296136.1"/>
    <property type="molecule type" value="Genomic_DNA"/>
</dbReference>
<dbReference type="Proteomes" id="UP001595828">
    <property type="component" value="Unassembled WGS sequence"/>
</dbReference>
<keyword evidence="1" id="KW-0812">Transmembrane</keyword>
<reference evidence="4" key="1">
    <citation type="journal article" date="2019" name="Int. J. Syst. Evol. Microbiol.">
        <title>The Global Catalogue of Microorganisms (GCM) 10K type strain sequencing project: providing services to taxonomists for standard genome sequencing and annotation.</title>
        <authorList>
            <consortium name="The Broad Institute Genomics Platform"/>
            <consortium name="The Broad Institute Genome Sequencing Center for Infectious Disease"/>
            <person name="Wu L."/>
            <person name="Ma J."/>
        </authorList>
    </citation>
    <scope>NUCLEOTIDE SEQUENCE [LARGE SCALE GENOMIC DNA]</scope>
    <source>
        <strain evidence="4">CGMCC 1.12989</strain>
    </source>
</reference>
<dbReference type="InterPro" id="IPR018704">
    <property type="entry name" value="SecYEG/CpoB_TPR"/>
</dbReference>
<feature type="transmembrane region" description="Helical" evidence="1">
    <location>
        <begin position="52"/>
        <end position="71"/>
    </location>
</feature>
<evidence type="ECO:0000313" key="4">
    <source>
        <dbReference type="Proteomes" id="UP001595828"/>
    </source>
</evidence>
<comment type="caution">
    <text evidence="3">The sequence shown here is derived from an EMBL/GenBank/DDBJ whole genome shotgun (WGS) entry which is preliminary data.</text>
</comment>